<feature type="compositionally biased region" description="Pro residues" evidence="1">
    <location>
        <begin position="17"/>
        <end position="32"/>
    </location>
</feature>
<name>A0A0L8GSS6_OCTBM</name>
<feature type="region of interest" description="Disordered" evidence="1">
    <location>
        <begin position="1"/>
        <end position="35"/>
    </location>
</feature>
<dbReference type="EMBL" id="KQ420554">
    <property type="protein sequence ID" value="KOF79952.1"/>
    <property type="molecule type" value="Genomic_DNA"/>
</dbReference>
<gene>
    <name evidence="2" type="ORF">OCBIM_22028680mg</name>
</gene>
<evidence type="ECO:0000313" key="2">
    <source>
        <dbReference type="EMBL" id="KOF79952.1"/>
    </source>
</evidence>
<accession>A0A0L8GSS6</accession>
<proteinExistence type="predicted"/>
<reference evidence="2" key="1">
    <citation type="submission" date="2015-07" db="EMBL/GenBank/DDBJ databases">
        <title>MeaNS - Measles Nucleotide Surveillance Program.</title>
        <authorList>
            <person name="Tran T."/>
            <person name="Druce J."/>
        </authorList>
    </citation>
    <scope>NUCLEOTIDE SEQUENCE</scope>
    <source>
        <strain evidence="2">UCB-OBI-ISO-001</strain>
        <tissue evidence="2">Gonad</tissue>
    </source>
</reference>
<feature type="compositionally biased region" description="Pro residues" evidence="1">
    <location>
        <begin position="1"/>
        <end position="10"/>
    </location>
</feature>
<protein>
    <submittedName>
        <fullName evidence="2">Uncharacterized protein</fullName>
    </submittedName>
</protein>
<evidence type="ECO:0000256" key="1">
    <source>
        <dbReference type="SAM" id="MobiDB-lite"/>
    </source>
</evidence>
<organism evidence="2">
    <name type="scientific">Octopus bimaculoides</name>
    <name type="common">California two-spotted octopus</name>
    <dbReference type="NCBI Taxonomy" id="37653"/>
    <lineage>
        <taxon>Eukaryota</taxon>
        <taxon>Metazoa</taxon>
        <taxon>Spiralia</taxon>
        <taxon>Lophotrochozoa</taxon>
        <taxon>Mollusca</taxon>
        <taxon>Cephalopoda</taxon>
        <taxon>Coleoidea</taxon>
        <taxon>Octopodiformes</taxon>
        <taxon>Octopoda</taxon>
        <taxon>Incirrata</taxon>
        <taxon>Octopodidae</taxon>
        <taxon>Octopus</taxon>
    </lineage>
</organism>
<dbReference type="AlphaFoldDB" id="A0A0L8GSS6"/>
<sequence>MMLPPPPPTPVTRALLSPPPPLPPPIPPPPPLTSGTELGAGFMRNLISMLLSVSMYGPVSLLSDRGLSALMLMSDLGPGVAAGGCGVDSEATAMGDAW</sequence>